<evidence type="ECO:0000313" key="1">
    <source>
        <dbReference type="Proteomes" id="UP001732720"/>
    </source>
</evidence>
<name>A0AC58M9K0_CASCN</name>
<sequence>MRGILIGDPITTCLSPSVYDMICKLGFEVRENCDLSSIVTQNGEVCWKTITGCVRYEESGQDLDYWGSVRLLGPVCEAIHLHFLSLTKEQFEIQYAPWLQWTSFPELFLEVFGTLGNLPSPATSLSVMKLVSCLERALGDVFLLIGKECPFLLRDLLASEELSQVFGHSAMDVLKVFIGSPRGLNLRNVLWHGFASPQEIPPKYCATMLLLTAGLGQLLESYLQQTKVTLAHRPFVTLTNLEDLIVFPDITYEVLAVLEQVMTKSAFVLKIMLPYWRMALVKFKSHRFADCTILLLTQLETGLRRVFAAVNKCAHRLLTAESTTLYTTFDEILAKHLNDGTINQLPLLLGEPAMDFLWDFLNYQEGPRLRDRLSHGEINLGEFPKEATIQLLAFSLVLSLQFAGEDVLSMFKEEAAIKLLISLAEGYSSRCHPVFQLKKQVLSCEESIRIWPLLPLPADPGQEPGRCVTMGCVTVSTRVLSLLGLLEDGWRGTAVHGGCCRLEDNAKTHACNSLITRILCALFHHMPENHSVVKDLDDLPTEQWHHLLSGLCSTHVPTLFCPRVVLEVLVVLRSISSQCQRVSSQVVASSQLRHRQWAGRKLRSRQRQNYLRMLHSIRLLFPALHLILLLTVLELVHIHAVCGKKAYEYQQYLKFLKSILQYTENLVSYTSQEKNKWNETVDLTHTALLKIWTFTEKKQMLIHLAKKSTSKVVL</sequence>
<accession>A0AC58M9K0</accession>
<evidence type="ECO:0000313" key="2">
    <source>
        <dbReference type="RefSeq" id="XP_073926048.1"/>
    </source>
</evidence>
<protein>
    <submittedName>
        <fullName evidence="2">Endoplasmic reticulum membrane-associated RNA degradation protein isoform X1</fullName>
    </submittedName>
</protein>
<gene>
    <name evidence="2" type="primary">Ermard</name>
</gene>
<reference evidence="2" key="1">
    <citation type="submission" date="2025-08" db="UniProtKB">
        <authorList>
            <consortium name="RefSeq"/>
        </authorList>
    </citation>
    <scope>IDENTIFICATION</scope>
</reference>
<organism evidence="1 2">
    <name type="scientific">Castor canadensis</name>
    <name type="common">American beaver</name>
    <dbReference type="NCBI Taxonomy" id="51338"/>
    <lineage>
        <taxon>Eukaryota</taxon>
        <taxon>Metazoa</taxon>
        <taxon>Chordata</taxon>
        <taxon>Craniata</taxon>
        <taxon>Vertebrata</taxon>
        <taxon>Euteleostomi</taxon>
        <taxon>Mammalia</taxon>
        <taxon>Eutheria</taxon>
        <taxon>Euarchontoglires</taxon>
        <taxon>Glires</taxon>
        <taxon>Rodentia</taxon>
        <taxon>Castorimorpha</taxon>
        <taxon>Castoridae</taxon>
        <taxon>Castor</taxon>
    </lineage>
</organism>
<keyword evidence="1" id="KW-1185">Reference proteome</keyword>
<proteinExistence type="predicted"/>
<dbReference type="Proteomes" id="UP001732720">
    <property type="component" value="Chromosome 1"/>
</dbReference>
<dbReference type="RefSeq" id="XP_073926048.1">
    <property type="nucleotide sequence ID" value="XM_074069947.1"/>
</dbReference>